<keyword evidence="6" id="KW-0812">Transmembrane</keyword>
<proteinExistence type="predicted"/>
<dbReference type="GO" id="GO:0005886">
    <property type="term" value="C:plasma membrane"/>
    <property type="evidence" value="ECO:0007669"/>
    <property type="project" value="TreeGrafter"/>
</dbReference>
<accession>A0A1G2TYD1</accession>
<comment type="caution">
    <text evidence="8">The sequence shown here is derived from an EMBL/GenBank/DDBJ whole genome shotgun (WGS) entry which is preliminary data.</text>
</comment>
<comment type="catalytic activity">
    <reaction evidence="1">
        <text>ATP + protein L-histidine = ADP + protein N-phospho-L-histidine.</text>
        <dbReference type="EC" id="2.7.13.3"/>
    </reaction>
</comment>
<dbReference type="PANTHER" id="PTHR43047:SF72">
    <property type="entry name" value="OSMOSENSING HISTIDINE PROTEIN KINASE SLN1"/>
    <property type="match status" value="1"/>
</dbReference>
<feature type="domain" description="Histidine kinase" evidence="7">
    <location>
        <begin position="341"/>
        <end position="588"/>
    </location>
</feature>
<dbReference type="PANTHER" id="PTHR43047">
    <property type="entry name" value="TWO-COMPONENT HISTIDINE PROTEIN KINASE"/>
    <property type="match status" value="1"/>
</dbReference>
<dbReference type="GO" id="GO:0000155">
    <property type="term" value="F:phosphorelay sensor kinase activity"/>
    <property type="evidence" value="ECO:0007669"/>
    <property type="project" value="InterPro"/>
</dbReference>
<dbReference type="SMART" id="SM00387">
    <property type="entry name" value="HATPase_c"/>
    <property type="match status" value="1"/>
</dbReference>
<dbReference type="InterPro" id="IPR036890">
    <property type="entry name" value="HATPase_C_sf"/>
</dbReference>
<feature type="transmembrane region" description="Helical" evidence="6">
    <location>
        <begin position="12"/>
        <end position="33"/>
    </location>
</feature>
<protein>
    <recommendedName>
        <fullName evidence="2">histidine kinase</fullName>
        <ecNumber evidence="2">2.7.13.3</ecNumber>
    </recommendedName>
</protein>
<dbReference type="Pfam" id="PF13185">
    <property type="entry name" value="GAF_2"/>
    <property type="match status" value="1"/>
</dbReference>
<evidence type="ECO:0000256" key="1">
    <source>
        <dbReference type="ARBA" id="ARBA00000085"/>
    </source>
</evidence>
<keyword evidence="6" id="KW-1133">Transmembrane helix</keyword>
<dbReference type="SUPFAM" id="SSF55785">
    <property type="entry name" value="PYP-like sensor domain (PAS domain)"/>
    <property type="match status" value="1"/>
</dbReference>
<dbReference type="PRINTS" id="PR00344">
    <property type="entry name" value="BCTRLSENSOR"/>
</dbReference>
<organism evidence="8 9">
    <name type="scientific">Candidatus Zambryskibacteria bacterium RIFCSPLOWO2_01_FULL_35_19</name>
    <dbReference type="NCBI Taxonomy" id="1802757"/>
    <lineage>
        <taxon>Bacteria</taxon>
        <taxon>Candidatus Zambryskiibacteriota</taxon>
    </lineage>
</organism>
<evidence type="ECO:0000259" key="7">
    <source>
        <dbReference type="PROSITE" id="PS50109"/>
    </source>
</evidence>
<dbReference type="InterPro" id="IPR003661">
    <property type="entry name" value="HisK_dim/P_dom"/>
</dbReference>
<evidence type="ECO:0000256" key="4">
    <source>
        <dbReference type="ARBA" id="ARBA00022679"/>
    </source>
</evidence>
<dbReference type="AlphaFoldDB" id="A0A1G2TYD1"/>
<dbReference type="Proteomes" id="UP000178404">
    <property type="component" value="Unassembled WGS sequence"/>
</dbReference>
<name>A0A1G2TYD1_9BACT</name>
<keyword evidence="3" id="KW-0597">Phosphoprotein</keyword>
<dbReference type="Gene3D" id="3.30.450.20">
    <property type="entry name" value="PAS domain"/>
    <property type="match status" value="1"/>
</dbReference>
<dbReference type="InterPro" id="IPR036097">
    <property type="entry name" value="HisK_dim/P_sf"/>
</dbReference>
<sequence length="588" mass="65974">MNIALLSGATMSLILISIVLILALFVFYFYFLFKKREREIIKEREESTRRIYELAILKELGERVGYSLDVEEILQIITGSLKQFIDYTAVGYIVVTPEKIKINTHLAKSVSHLFLKEMKDKMTDSLSALTDQTFDKFKLDEVVSGAIVIDEIKQNIGSLFNIPLVISGKVVGVLTVAHINKGLYKEDDMTILYKITNQASEAVTRLHEVVRIEKGKLNAMVESMQDGVLMVDMDYRVVVANPAIKKIIKFEVTKDINIFDFIDTLGGKFDIHGRLEEALVNKKTFVSERININDSFFEIGVYPVLHSNHKGESQMHGAVVVFNDITKDIELERVREEFTGMIVHELRSPLDGIKKITESVVAGTIDKNSDKFDEYLKLIYQGSASMLELVNDILDLSKLQSGKFEVNKEQANIKEVINNRVSFYKVSADVKKIGLETYLDDSLPELAEFDPQTLKQILNNFLSNSLKFTSVNGLILVSAFVYDPKEHFPKNFDRSKVSVFPEEKDIKVKVPSLCVVVSDTGIGIPEDSIKDLFHTFKQAKLSPKEGENKGTGLGLVIAKGITEAHGGAIGLVSKEGFGTSFFFTIPLN</sequence>
<evidence type="ECO:0000313" key="9">
    <source>
        <dbReference type="Proteomes" id="UP000178404"/>
    </source>
</evidence>
<dbReference type="SUPFAM" id="SSF55781">
    <property type="entry name" value="GAF domain-like"/>
    <property type="match status" value="1"/>
</dbReference>
<reference evidence="8 9" key="1">
    <citation type="journal article" date="2016" name="Nat. Commun.">
        <title>Thousands of microbial genomes shed light on interconnected biogeochemical processes in an aquifer system.</title>
        <authorList>
            <person name="Anantharaman K."/>
            <person name="Brown C.T."/>
            <person name="Hug L.A."/>
            <person name="Sharon I."/>
            <person name="Castelle C.J."/>
            <person name="Probst A.J."/>
            <person name="Thomas B.C."/>
            <person name="Singh A."/>
            <person name="Wilkins M.J."/>
            <person name="Karaoz U."/>
            <person name="Brodie E.L."/>
            <person name="Williams K.H."/>
            <person name="Hubbard S.S."/>
            <person name="Banfield J.F."/>
        </authorList>
    </citation>
    <scope>NUCLEOTIDE SEQUENCE [LARGE SCALE GENOMIC DNA]</scope>
</reference>
<keyword evidence="6" id="KW-0472">Membrane</keyword>
<dbReference type="Gene3D" id="3.30.565.10">
    <property type="entry name" value="Histidine kinase-like ATPase, C-terminal domain"/>
    <property type="match status" value="1"/>
</dbReference>
<dbReference type="SUPFAM" id="SSF47384">
    <property type="entry name" value="Homodimeric domain of signal transducing histidine kinase"/>
    <property type="match status" value="1"/>
</dbReference>
<dbReference type="Gene3D" id="3.30.450.40">
    <property type="match status" value="1"/>
</dbReference>
<evidence type="ECO:0000313" key="8">
    <source>
        <dbReference type="EMBL" id="OHB02287.1"/>
    </source>
</evidence>
<dbReference type="Gene3D" id="1.10.287.130">
    <property type="match status" value="1"/>
</dbReference>
<dbReference type="Pfam" id="PF00512">
    <property type="entry name" value="HisKA"/>
    <property type="match status" value="1"/>
</dbReference>
<dbReference type="InterPro" id="IPR005467">
    <property type="entry name" value="His_kinase_dom"/>
</dbReference>
<dbReference type="InterPro" id="IPR003594">
    <property type="entry name" value="HATPase_dom"/>
</dbReference>
<dbReference type="EMBL" id="MHWA01000004">
    <property type="protein sequence ID" value="OHB02287.1"/>
    <property type="molecule type" value="Genomic_DNA"/>
</dbReference>
<keyword evidence="5" id="KW-0418">Kinase</keyword>
<dbReference type="Pfam" id="PF02518">
    <property type="entry name" value="HATPase_c"/>
    <property type="match status" value="1"/>
</dbReference>
<dbReference type="GO" id="GO:0009927">
    <property type="term" value="F:histidine phosphotransfer kinase activity"/>
    <property type="evidence" value="ECO:0007669"/>
    <property type="project" value="TreeGrafter"/>
</dbReference>
<dbReference type="SUPFAM" id="SSF55874">
    <property type="entry name" value="ATPase domain of HSP90 chaperone/DNA topoisomerase II/histidine kinase"/>
    <property type="match status" value="1"/>
</dbReference>
<evidence type="ECO:0000256" key="6">
    <source>
        <dbReference type="SAM" id="Phobius"/>
    </source>
</evidence>
<dbReference type="InterPro" id="IPR035965">
    <property type="entry name" value="PAS-like_dom_sf"/>
</dbReference>
<gene>
    <name evidence="8" type="ORF">A3A90_00595</name>
</gene>
<evidence type="ECO:0000256" key="3">
    <source>
        <dbReference type="ARBA" id="ARBA00022553"/>
    </source>
</evidence>
<dbReference type="CDD" id="cd00082">
    <property type="entry name" value="HisKA"/>
    <property type="match status" value="1"/>
</dbReference>
<evidence type="ECO:0000256" key="2">
    <source>
        <dbReference type="ARBA" id="ARBA00012438"/>
    </source>
</evidence>
<dbReference type="InterPro" id="IPR029016">
    <property type="entry name" value="GAF-like_dom_sf"/>
</dbReference>
<dbReference type="InterPro" id="IPR003018">
    <property type="entry name" value="GAF"/>
</dbReference>
<dbReference type="SMART" id="SM00388">
    <property type="entry name" value="HisKA"/>
    <property type="match status" value="1"/>
</dbReference>
<dbReference type="InterPro" id="IPR004358">
    <property type="entry name" value="Sig_transdc_His_kin-like_C"/>
</dbReference>
<dbReference type="PROSITE" id="PS50109">
    <property type="entry name" value="HIS_KIN"/>
    <property type="match status" value="1"/>
</dbReference>
<dbReference type="EC" id="2.7.13.3" evidence="2"/>
<keyword evidence="4" id="KW-0808">Transferase</keyword>
<evidence type="ECO:0000256" key="5">
    <source>
        <dbReference type="ARBA" id="ARBA00022777"/>
    </source>
</evidence>